<dbReference type="PROSITE" id="PS50173">
    <property type="entry name" value="UMUC"/>
    <property type="match status" value="1"/>
</dbReference>
<dbReference type="Gene3D" id="3.30.1490.100">
    <property type="entry name" value="DNA polymerase, Y-family, little finger domain"/>
    <property type="match status" value="1"/>
</dbReference>
<keyword evidence="4" id="KW-0460">Magnesium</keyword>
<dbReference type="EMBL" id="JADJZA010000001">
    <property type="protein sequence ID" value="MBK9295554.1"/>
    <property type="molecule type" value="Genomic_DNA"/>
</dbReference>
<dbReference type="GO" id="GO:0005829">
    <property type="term" value="C:cytosol"/>
    <property type="evidence" value="ECO:0007669"/>
    <property type="project" value="TreeGrafter"/>
</dbReference>
<dbReference type="InterPro" id="IPR050116">
    <property type="entry name" value="DNA_polymerase-Y"/>
</dbReference>
<keyword evidence="4" id="KW-0515">Mutator protein</keyword>
<dbReference type="Gene3D" id="3.30.70.270">
    <property type="match status" value="1"/>
</dbReference>
<proteinExistence type="inferred from homology"/>
<comment type="cofactor">
    <cofactor evidence="4">
        <name>Mg(2+)</name>
        <dbReference type="ChEBI" id="CHEBI:18420"/>
    </cofactor>
    <text evidence="4">Binds 2 magnesium ions per subunit.</text>
</comment>
<keyword evidence="4" id="KW-0235">DNA replication</keyword>
<gene>
    <name evidence="4 6" type="primary">dinB</name>
    <name evidence="6" type="ORF">IPN02_01495</name>
</gene>
<dbReference type="Pfam" id="PF00817">
    <property type="entry name" value="IMS"/>
    <property type="match status" value="1"/>
</dbReference>
<comment type="catalytic activity">
    <reaction evidence="3 4">
        <text>DNA(n) + a 2'-deoxyribonucleoside 5'-triphosphate = DNA(n+1) + diphosphate</text>
        <dbReference type="Rhea" id="RHEA:22508"/>
        <dbReference type="Rhea" id="RHEA-COMP:17339"/>
        <dbReference type="Rhea" id="RHEA-COMP:17340"/>
        <dbReference type="ChEBI" id="CHEBI:33019"/>
        <dbReference type="ChEBI" id="CHEBI:61560"/>
        <dbReference type="ChEBI" id="CHEBI:173112"/>
        <dbReference type="EC" id="2.7.7.7"/>
    </reaction>
</comment>
<dbReference type="CDD" id="cd03586">
    <property type="entry name" value="PolY_Pol_IV_kappa"/>
    <property type="match status" value="1"/>
</dbReference>
<dbReference type="GO" id="GO:0006281">
    <property type="term" value="P:DNA repair"/>
    <property type="evidence" value="ECO:0007669"/>
    <property type="project" value="UniProtKB-UniRule"/>
</dbReference>
<name>A0A936N9G8_9ACTN</name>
<evidence type="ECO:0000313" key="7">
    <source>
        <dbReference type="Proteomes" id="UP000727993"/>
    </source>
</evidence>
<protein>
    <recommendedName>
        <fullName evidence="4">DNA polymerase IV</fullName>
        <shortName evidence="4">Pol IV</shortName>
        <ecNumber evidence="4">2.7.7.7</ecNumber>
    </recommendedName>
</protein>
<organism evidence="6 7">
    <name type="scientific">Candidatus Neomicrothrix subdominans</name>
    <dbReference type="NCBI Taxonomy" id="2954438"/>
    <lineage>
        <taxon>Bacteria</taxon>
        <taxon>Bacillati</taxon>
        <taxon>Actinomycetota</taxon>
        <taxon>Acidimicrobiia</taxon>
        <taxon>Acidimicrobiales</taxon>
        <taxon>Microthrixaceae</taxon>
        <taxon>Candidatus Neomicrothrix</taxon>
    </lineage>
</organism>
<dbReference type="Proteomes" id="UP000727993">
    <property type="component" value="Unassembled WGS sequence"/>
</dbReference>
<comment type="similarity">
    <text evidence="1 4">Belongs to the DNA polymerase type-Y family.</text>
</comment>
<dbReference type="Gene3D" id="1.10.150.20">
    <property type="entry name" value="5' to 3' exonuclease, C-terminal subdomain"/>
    <property type="match status" value="1"/>
</dbReference>
<keyword evidence="4" id="KW-0963">Cytoplasm</keyword>
<dbReference type="PANTHER" id="PTHR11076">
    <property type="entry name" value="DNA REPAIR POLYMERASE UMUC / TRANSFERASE FAMILY MEMBER"/>
    <property type="match status" value="1"/>
</dbReference>
<comment type="subunit">
    <text evidence="4">Monomer.</text>
</comment>
<dbReference type="Pfam" id="PF11798">
    <property type="entry name" value="IMS_HHH"/>
    <property type="match status" value="1"/>
</dbReference>
<comment type="caution">
    <text evidence="6">The sequence shown here is derived from an EMBL/GenBank/DDBJ whole genome shotgun (WGS) entry which is preliminary data.</text>
</comment>
<feature type="binding site" evidence="4">
    <location>
        <position position="13"/>
    </location>
    <ligand>
        <name>Mg(2+)</name>
        <dbReference type="ChEBI" id="CHEBI:18420"/>
    </ligand>
</feature>
<dbReference type="NCBIfam" id="NF002677">
    <property type="entry name" value="PRK02406.1"/>
    <property type="match status" value="1"/>
</dbReference>
<feature type="domain" description="UmuC" evidence="5">
    <location>
        <begin position="9"/>
        <end position="185"/>
    </location>
</feature>
<dbReference type="SUPFAM" id="SSF56672">
    <property type="entry name" value="DNA/RNA polymerases"/>
    <property type="match status" value="1"/>
</dbReference>
<dbReference type="InterPro" id="IPR017961">
    <property type="entry name" value="DNA_pol_Y-fam_little_finger"/>
</dbReference>
<dbReference type="GO" id="GO:0042276">
    <property type="term" value="P:error-prone translesion synthesis"/>
    <property type="evidence" value="ECO:0007669"/>
    <property type="project" value="TreeGrafter"/>
</dbReference>
<feature type="binding site" evidence="4">
    <location>
        <position position="103"/>
    </location>
    <ligand>
        <name>Mg(2+)</name>
        <dbReference type="ChEBI" id="CHEBI:18420"/>
    </ligand>
</feature>
<evidence type="ECO:0000313" key="6">
    <source>
        <dbReference type="EMBL" id="MBK9295554.1"/>
    </source>
</evidence>
<dbReference type="GO" id="GO:0009432">
    <property type="term" value="P:SOS response"/>
    <property type="evidence" value="ECO:0007669"/>
    <property type="project" value="TreeGrafter"/>
</dbReference>
<dbReference type="AlphaFoldDB" id="A0A936N9G8"/>
<evidence type="ECO:0000256" key="4">
    <source>
        <dbReference type="HAMAP-Rule" id="MF_01113"/>
    </source>
</evidence>
<evidence type="ECO:0000256" key="1">
    <source>
        <dbReference type="ARBA" id="ARBA00010945"/>
    </source>
</evidence>
<keyword evidence="4 6" id="KW-0808">Transferase</keyword>
<keyword evidence="4" id="KW-0239">DNA-directed DNA polymerase</keyword>
<dbReference type="InterPro" id="IPR022880">
    <property type="entry name" value="DNApol_IV"/>
</dbReference>
<dbReference type="InterPro" id="IPR036775">
    <property type="entry name" value="DNA_pol_Y-fam_lit_finger_sf"/>
</dbReference>
<dbReference type="Gene3D" id="3.40.1170.60">
    <property type="match status" value="1"/>
</dbReference>
<comment type="function">
    <text evidence="2 4">Poorly processive, error-prone DNA polymerase involved in untargeted mutagenesis. Copies undamaged DNA at stalled replication forks, which arise in vivo from mismatched or misaligned primer ends. These misaligned primers can be extended by PolIV. Exhibits no 3'-5' exonuclease (proofreading) activity. May be involved in translesional synthesis, in conjunction with the beta clamp from PolIII.</text>
</comment>
<dbReference type="SUPFAM" id="SSF100879">
    <property type="entry name" value="Lesion bypass DNA polymerase (Y-family), little finger domain"/>
    <property type="match status" value="1"/>
</dbReference>
<evidence type="ECO:0000259" key="5">
    <source>
        <dbReference type="PROSITE" id="PS50173"/>
    </source>
</evidence>
<dbReference type="InterPro" id="IPR001126">
    <property type="entry name" value="UmuC"/>
</dbReference>
<dbReference type="NCBIfam" id="NF003015">
    <property type="entry name" value="PRK03858.1"/>
    <property type="match status" value="1"/>
</dbReference>
<dbReference type="GO" id="GO:0006261">
    <property type="term" value="P:DNA-templated DNA replication"/>
    <property type="evidence" value="ECO:0007669"/>
    <property type="project" value="UniProtKB-UniRule"/>
</dbReference>
<dbReference type="PANTHER" id="PTHR11076:SF33">
    <property type="entry name" value="DNA POLYMERASE KAPPA"/>
    <property type="match status" value="1"/>
</dbReference>
<reference evidence="6 7" key="1">
    <citation type="submission" date="2020-10" db="EMBL/GenBank/DDBJ databases">
        <title>Connecting structure to function with the recovery of over 1000 high-quality activated sludge metagenome-assembled genomes encoding full-length rRNA genes using long-read sequencing.</title>
        <authorList>
            <person name="Singleton C.M."/>
            <person name="Petriglieri F."/>
            <person name="Kristensen J.M."/>
            <person name="Kirkegaard R.H."/>
            <person name="Michaelsen T.Y."/>
            <person name="Andersen M.H."/>
            <person name="Karst S.M."/>
            <person name="Dueholm M.S."/>
            <person name="Nielsen P.H."/>
            <person name="Albertsen M."/>
        </authorList>
    </citation>
    <scope>NUCLEOTIDE SEQUENCE [LARGE SCALE GENOMIC DNA]</scope>
    <source>
        <strain evidence="6">Lyne_18-Q3-R50-59_MAXAC.006</strain>
    </source>
</reference>
<feature type="site" description="Substrate discrimination" evidence="4">
    <location>
        <position position="18"/>
    </location>
</feature>
<dbReference type="GO" id="GO:0000287">
    <property type="term" value="F:magnesium ion binding"/>
    <property type="evidence" value="ECO:0007669"/>
    <property type="project" value="UniProtKB-UniRule"/>
</dbReference>
<dbReference type="InterPro" id="IPR043128">
    <property type="entry name" value="Rev_trsase/Diguanyl_cyclase"/>
</dbReference>
<keyword evidence="4" id="KW-0479">Metal-binding</keyword>
<evidence type="ECO:0000256" key="3">
    <source>
        <dbReference type="ARBA" id="ARBA00049244"/>
    </source>
</evidence>
<sequence>MRSTIEAGILHADLDAFYASVEQRDRPELRGRPMAVGGGVILAASYEARRRGVRGPMNIRAARALCPELIVVPPRMDTYTQASRRVFEIFDDTTPLVEPISIDEAFLDVSGLGRLVGPPKLVAARLRARVLAEVGLAISVGVARTKFLAKVASGVCKPDGLLVVEPDGELEFLHPLPVGRLWGVGPKTEEKLGRSGITTVGQVAELDEVRLVAMLGAGSGRQMHALAHNRDPRRVMTGKRRSSIGSQRALGQRRPGFAELEAILLELVDHVSRRLRDGNRVGRTVMLRFRFGDFTADTRSHSVPEATGSTAAFLDAGHALLVARRDEIERRGLTLLGFTIANLSPADAVQQSLVFNGRSTVDLDGAVDAVRDRYGSSSIGRATLLGRASGIHVPLLPDPGAARP</sequence>
<dbReference type="Pfam" id="PF11799">
    <property type="entry name" value="IMS_C"/>
    <property type="match status" value="1"/>
</dbReference>
<keyword evidence="4" id="KW-0238">DNA-binding</keyword>
<dbReference type="InterPro" id="IPR043502">
    <property type="entry name" value="DNA/RNA_pol_sf"/>
</dbReference>
<dbReference type="HAMAP" id="MF_01113">
    <property type="entry name" value="DNApol_IV"/>
    <property type="match status" value="1"/>
</dbReference>
<keyword evidence="4 6" id="KW-0548">Nucleotidyltransferase</keyword>
<dbReference type="InterPro" id="IPR024728">
    <property type="entry name" value="PolY_HhH_motif"/>
</dbReference>
<keyword evidence="4" id="KW-0234">DNA repair</keyword>
<dbReference type="EC" id="2.7.7.7" evidence="4"/>
<evidence type="ECO:0000256" key="2">
    <source>
        <dbReference type="ARBA" id="ARBA00025589"/>
    </source>
</evidence>
<accession>A0A936N9G8</accession>
<dbReference type="GO" id="GO:0003684">
    <property type="term" value="F:damaged DNA binding"/>
    <property type="evidence" value="ECO:0007669"/>
    <property type="project" value="InterPro"/>
</dbReference>
<keyword evidence="4" id="KW-0227">DNA damage</keyword>
<dbReference type="GO" id="GO:0003887">
    <property type="term" value="F:DNA-directed DNA polymerase activity"/>
    <property type="evidence" value="ECO:0007669"/>
    <property type="project" value="UniProtKB-UniRule"/>
</dbReference>
<comment type="subcellular location">
    <subcellularLocation>
        <location evidence="4">Cytoplasm</location>
    </subcellularLocation>
</comment>
<feature type="active site" evidence="4">
    <location>
        <position position="104"/>
    </location>
</feature>